<dbReference type="PANTHER" id="PTHR43284:SF1">
    <property type="entry name" value="ASPARAGINE SYNTHETASE"/>
    <property type="match status" value="1"/>
</dbReference>
<dbReference type="InterPro" id="IPR051786">
    <property type="entry name" value="ASN_synthetase/amidase"/>
</dbReference>
<dbReference type="GO" id="GO:0005829">
    <property type="term" value="C:cytosol"/>
    <property type="evidence" value="ECO:0007669"/>
    <property type="project" value="TreeGrafter"/>
</dbReference>
<gene>
    <name evidence="2" type="ORF">EVA_16965</name>
</gene>
<organism evidence="2">
    <name type="scientific">gut metagenome</name>
    <dbReference type="NCBI Taxonomy" id="749906"/>
    <lineage>
        <taxon>unclassified sequences</taxon>
        <taxon>metagenomes</taxon>
        <taxon>organismal metagenomes</taxon>
    </lineage>
</organism>
<dbReference type="SUPFAM" id="SSF56235">
    <property type="entry name" value="N-terminal nucleophile aminohydrolases (Ntn hydrolases)"/>
    <property type="match status" value="1"/>
</dbReference>
<dbReference type="AlphaFoldDB" id="J9FKH0"/>
<dbReference type="EMBL" id="AMCI01006100">
    <property type="protein sequence ID" value="EJW94928.1"/>
    <property type="molecule type" value="Genomic_DNA"/>
</dbReference>
<dbReference type="Pfam" id="PF13537">
    <property type="entry name" value="GATase_7"/>
    <property type="match status" value="1"/>
</dbReference>
<feature type="non-terminal residue" evidence="2">
    <location>
        <position position="214"/>
    </location>
</feature>
<feature type="domain" description="Glutamine amidotransferase type-2" evidence="1">
    <location>
        <begin position="2"/>
        <end position="190"/>
    </location>
</feature>
<name>J9FKH0_9ZZZZ</name>
<protein>
    <submittedName>
        <fullName evidence="2">Asparagine synthase (Glutamine-hydrolyzing)</fullName>
    </submittedName>
</protein>
<reference evidence="2" key="1">
    <citation type="journal article" date="2012" name="PLoS ONE">
        <title>Gene sets for utilization of primary and secondary nutrition supplies in the distal gut of endangered iberian lynx.</title>
        <authorList>
            <person name="Alcaide M."/>
            <person name="Messina E."/>
            <person name="Richter M."/>
            <person name="Bargiela R."/>
            <person name="Peplies J."/>
            <person name="Huws S.A."/>
            <person name="Newbold C.J."/>
            <person name="Golyshin P.N."/>
            <person name="Simon M.A."/>
            <person name="Lopez G."/>
            <person name="Yakimov M.M."/>
            <person name="Ferrer M."/>
        </authorList>
    </citation>
    <scope>NUCLEOTIDE SEQUENCE</scope>
</reference>
<dbReference type="PROSITE" id="PS51278">
    <property type="entry name" value="GATASE_TYPE_2"/>
    <property type="match status" value="1"/>
</dbReference>
<proteinExistence type="predicted"/>
<comment type="caution">
    <text evidence="2">The sequence shown here is derived from an EMBL/GenBank/DDBJ whole genome shotgun (WGS) entry which is preliminary data.</text>
</comment>
<evidence type="ECO:0000259" key="1">
    <source>
        <dbReference type="PROSITE" id="PS51278"/>
    </source>
</evidence>
<dbReference type="PANTHER" id="PTHR43284">
    <property type="entry name" value="ASPARAGINE SYNTHETASE (GLUTAMINE-HYDROLYZING)"/>
    <property type="match status" value="1"/>
</dbReference>
<dbReference type="CDD" id="cd00712">
    <property type="entry name" value="AsnB"/>
    <property type="match status" value="1"/>
</dbReference>
<evidence type="ECO:0000313" key="2">
    <source>
        <dbReference type="EMBL" id="EJW94928.1"/>
    </source>
</evidence>
<dbReference type="InterPro" id="IPR029055">
    <property type="entry name" value="Ntn_hydrolases_N"/>
</dbReference>
<dbReference type="Gene3D" id="3.60.20.10">
    <property type="entry name" value="Glutamine Phosphoribosylpyrophosphate, subunit 1, domain 1"/>
    <property type="match status" value="1"/>
</dbReference>
<dbReference type="InterPro" id="IPR033738">
    <property type="entry name" value="AsnB_N"/>
</dbReference>
<accession>J9FKH0</accession>
<dbReference type="InterPro" id="IPR017932">
    <property type="entry name" value="GATase_2_dom"/>
</dbReference>
<sequence length="214" mass="24446">MCGFVGFADAKHNREEAKKTIKAMADLIAHRGPDGEGFYVSDHVALGHRRLSIIDLEGGNQPMFNEDKSLAIVFNGEIYNFQDLRAELEKAGHVFSSHSDTEVLVHGYEEWGKDLPCRLRGMFAFAIWNEKDHSLFGARDIFGIKPFYYYQNDVGDLLVGSEIKSFLPHPCFKKELNEERLPEYLSIEYIPDEETMFKGVYKLPGAHCFTWKDG</sequence>